<evidence type="ECO:0000313" key="2">
    <source>
        <dbReference type="Proteomes" id="UP000008311"/>
    </source>
</evidence>
<organism evidence="1 2">
    <name type="scientific">Ricinus communis</name>
    <name type="common">Castor bean</name>
    <dbReference type="NCBI Taxonomy" id="3988"/>
    <lineage>
        <taxon>Eukaryota</taxon>
        <taxon>Viridiplantae</taxon>
        <taxon>Streptophyta</taxon>
        <taxon>Embryophyta</taxon>
        <taxon>Tracheophyta</taxon>
        <taxon>Spermatophyta</taxon>
        <taxon>Magnoliopsida</taxon>
        <taxon>eudicotyledons</taxon>
        <taxon>Gunneridae</taxon>
        <taxon>Pentapetalae</taxon>
        <taxon>rosids</taxon>
        <taxon>fabids</taxon>
        <taxon>Malpighiales</taxon>
        <taxon>Euphorbiaceae</taxon>
        <taxon>Acalyphoideae</taxon>
        <taxon>Acalypheae</taxon>
        <taxon>Ricinus</taxon>
    </lineage>
</organism>
<proteinExistence type="predicted"/>
<dbReference type="AlphaFoldDB" id="B9T4N5"/>
<accession>B9T4N5</accession>
<dbReference type="Proteomes" id="UP000008311">
    <property type="component" value="Unassembled WGS sequence"/>
</dbReference>
<dbReference type="PANTHER" id="PTHR34023">
    <property type="entry name" value="RNASE H DOMAIN-CONTAINING PROTEIN"/>
    <property type="match status" value="1"/>
</dbReference>
<sequence length="138" mass="14949">MGSVILGQGKVIIHMRVPSGRAIAGGLLRCNPSPTWGSAVYLQQNVGEQFVVFVWLGTVLAPVSISALLREVKLLLALDWESQAIHVYRKSNRCADFLANLGTNIPIGCQDLCLALTDLIDLLVQHRSGVGLPRMCNV</sequence>
<name>B9T4N5_RICCO</name>
<gene>
    <name evidence="1" type="ORF">RCOM_0103640</name>
</gene>
<protein>
    <recommendedName>
        <fullName evidence="3">RNase H type-1 domain-containing protein</fullName>
    </recommendedName>
</protein>
<keyword evidence="2" id="KW-1185">Reference proteome</keyword>
<evidence type="ECO:0008006" key="3">
    <source>
        <dbReference type="Google" id="ProtNLM"/>
    </source>
</evidence>
<dbReference type="PANTHER" id="PTHR34023:SF9">
    <property type="entry name" value="RNASE H TYPE-1 DOMAIN-CONTAINING PROTEIN"/>
    <property type="match status" value="1"/>
</dbReference>
<dbReference type="InParanoid" id="B9T4N5"/>
<evidence type="ECO:0000313" key="1">
    <source>
        <dbReference type="EMBL" id="EEF29175.1"/>
    </source>
</evidence>
<reference evidence="2" key="1">
    <citation type="journal article" date="2010" name="Nat. Biotechnol.">
        <title>Draft genome sequence of the oilseed species Ricinus communis.</title>
        <authorList>
            <person name="Chan A.P."/>
            <person name="Crabtree J."/>
            <person name="Zhao Q."/>
            <person name="Lorenzi H."/>
            <person name="Orvis J."/>
            <person name="Puiu D."/>
            <person name="Melake-Berhan A."/>
            <person name="Jones K.M."/>
            <person name="Redman J."/>
            <person name="Chen G."/>
            <person name="Cahoon E.B."/>
            <person name="Gedil M."/>
            <person name="Stanke M."/>
            <person name="Haas B.J."/>
            <person name="Wortman J.R."/>
            <person name="Fraser-Liggett C.M."/>
            <person name="Ravel J."/>
            <person name="Rabinowicz P.D."/>
        </authorList>
    </citation>
    <scope>NUCLEOTIDE SEQUENCE [LARGE SCALE GENOMIC DNA]</scope>
    <source>
        <strain evidence="2">cv. Hale</strain>
    </source>
</reference>
<dbReference type="EMBL" id="EQ974481">
    <property type="protein sequence ID" value="EEF29175.1"/>
    <property type="molecule type" value="Genomic_DNA"/>
</dbReference>